<reference evidence="1 2" key="1">
    <citation type="journal article" date="2014" name="Agronomy (Basel)">
        <title>A Draft Genome Sequence for Ensete ventricosum, the Drought-Tolerant Tree Against Hunger.</title>
        <authorList>
            <person name="Harrison J."/>
            <person name="Moore K.A."/>
            <person name="Paszkiewicz K."/>
            <person name="Jones T."/>
            <person name="Grant M."/>
            <person name="Ambacheew D."/>
            <person name="Muzemil S."/>
            <person name="Studholme D.J."/>
        </authorList>
    </citation>
    <scope>NUCLEOTIDE SEQUENCE [LARGE SCALE GENOMIC DNA]</scope>
</reference>
<organism evidence="1 2">
    <name type="scientific">Ensete ventricosum</name>
    <name type="common">Abyssinian banana</name>
    <name type="synonym">Musa ensete</name>
    <dbReference type="NCBI Taxonomy" id="4639"/>
    <lineage>
        <taxon>Eukaryota</taxon>
        <taxon>Viridiplantae</taxon>
        <taxon>Streptophyta</taxon>
        <taxon>Embryophyta</taxon>
        <taxon>Tracheophyta</taxon>
        <taxon>Spermatophyta</taxon>
        <taxon>Magnoliopsida</taxon>
        <taxon>Liliopsida</taxon>
        <taxon>Zingiberales</taxon>
        <taxon>Musaceae</taxon>
        <taxon>Ensete</taxon>
    </lineage>
</organism>
<accession>A0A427AKX8</accession>
<dbReference type="Proteomes" id="UP000287651">
    <property type="component" value="Unassembled WGS sequence"/>
</dbReference>
<protein>
    <submittedName>
        <fullName evidence="1">Uncharacterized protein</fullName>
    </submittedName>
</protein>
<dbReference type="PANTHER" id="PTHR33240:SF8">
    <property type="entry name" value="OS03G0439900 PROTEIN"/>
    <property type="match status" value="1"/>
</dbReference>
<dbReference type="AlphaFoldDB" id="A0A427AKX8"/>
<dbReference type="EMBL" id="AMZH03002061">
    <property type="protein sequence ID" value="RRT76913.1"/>
    <property type="molecule type" value="Genomic_DNA"/>
</dbReference>
<sequence length="90" mass="9887">MDESKIAFRVEDVEYLDHDDALVVLVHFANAQVKRVMVDNGSSANVLYFDAFLKLRLTIANLSPMSSTLIGFTGDSIAPLKTIILPVTFG</sequence>
<name>A0A427AKX8_ENSVE</name>
<gene>
    <name evidence="1" type="ORF">B296_00000911</name>
</gene>
<comment type="caution">
    <text evidence="1">The sequence shown here is derived from an EMBL/GenBank/DDBJ whole genome shotgun (WGS) entry which is preliminary data.</text>
</comment>
<proteinExistence type="predicted"/>
<evidence type="ECO:0000313" key="2">
    <source>
        <dbReference type="Proteomes" id="UP000287651"/>
    </source>
</evidence>
<dbReference type="PANTHER" id="PTHR33240">
    <property type="entry name" value="OS08G0508500 PROTEIN"/>
    <property type="match status" value="1"/>
</dbReference>
<evidence type="ECO:0000313" key="1">
    <source>
        <dbReference type="EMBL" id="RRT76913.1"/>
    </source>
</evidence>